<dbReference type="AlphaFoldDB" id="A0A6I6D5X8"/>
<dbReference type="RefSeq" id="WP_197079138.1">
    <property type="nucleotide sequence ID" value="NZ_CP046457.1"/>
</dbReference>
<name>A0A6I6D5X8_9FIRM</name>
<dbReference type="EMBL" id="CP046457">
    <property type="protein sequence ID" value="QGT98756.1"/>
    <property type="molecule type" value="Genomic_DNA"/>
</dbReference>
<reference evidence="2" key="1">
    <citation type="journal article" date="2019" name="Microbiology">
        <title>Complete Genome Sequence of an Uncultured Bacterium of the Candidate Phylum Bipolaricaulota.</title>
        <authorList>
            <person name="Kadnikov V.V."/>
            <person name="Mardanov A.V."/>
            <person name="Beletsky A.V."/>
            <person name="Frank Y.A."/>
            <person name="Karnachuk O.V."/>
            <person name="Ravin N.V."/>
        </authorList>
    </citation>
    <scope>NUCLEOTIDE SEQUENCE [LARGE SCALE GENOMIC DNA]</scope>
</reference>
<protein>
    <submittedName>
        <fullName evidence="1">Uncharacterized protein</fullName>
    </submittedName>
</protein>
<keyword evidence="2" id="KW-1185">Reference proteome</keyword>
<accession>A0A6I6D5X8</accession>
<dbReference type="Proteomes" id="UP000426444">
    <property type="component" value="Chromosome"/>
</dbReference>
<sequence length="57" mass="6114">MDKAKIVEKVKEIATSGKISCSDARKLAKDLKVEPNVVGEACDEANIKICACELGCF</sequence>
<evidence type="ECO:0000313" key="1">
    <source>
        <dbReference type="EMBL" id="QGT98756.1"/>
    </source>
</evidence>
<gene>
    <name evidence="1" type="ORF">SYNTR_0163</name>
</gene>
<dbReference type="KEGG" id="salq:SYNTR_0163"/>
<evidence type="ECO:0000313" key="2">
    <source>
        <dbReference type="Proteomes" id="UP000426444"/>
    </source>
</evidence>
<proteinExistence type="predicted"/>
<organism evidence="1 2">
    <name type="scientific">Candidatus Syntrophocurvum alkaliphilum</name>
    <dbReference type="NCBI Taxonomy" id="2293317"/>
    <lineage>
        <taxon>Bacteria</taxon>
        <taxon>Bacillati</taxon>
        <taxon>Bacillota</taxon>
        <taxon>Clostridia</taxon>
        <taxon>Eubacteriales</taxon>
        <taxon>Syntrophomonadaceae</taxon>
        <taxon>Candidatus Syntrophocurvum</taxon>
    </lineage>
</organism>